<evidence type="ECO:0000313" key="9">
    <source>
        <dbReference type="Proteomes" id="UP000183815"/>
    </source>
</evidence>
<dbReference type="EMBL" id="MIYU01000006">
    <property type="protein sequence ID" value="OIR19062.1"/>
    <property type="molecule type" value="Genomic_DNA"/>
</dbReference>
<comment type="similarity">
    <text evidence="1">Belongs to the V-ATPase E subunit family.</text>
</comment>
<comment type="caution">
    <text evidence="8">The sequence shown here is derived from an EMBL/GenBank/DDBJ whole genome shotgun (WGS) entry which is preliminary data.</text>
</comment>
<evidence type="ECO:0000256" key="2">
    <source>
        <dbReference type="ARBA" id="ARBA00022448"/>
    </source>
</evidence>
<evidence type="ECO:0000256" key="5">
    <source>
        <dbReference type="ARBA" id="ARBA00023136"/>
    </source>
</evidence>
<evidence type="ECO:0008006" key="10">
    <source>
        <dbReference type="Google" id="ProtNLM"/>
    </source>
</evidence>
<evidence type="ECO:0000256" key="1">
    <source>
        <dbReference type="ARBA" id="ARBA00005901"/>
    </source>
</evidence>
<dbReference type="GO" id="GO:0046961">
    <property type="term" value="F:proton-transporting ATPase activity, rotational mechanism"/>
    <property type="evidence" value="ECO:0007669"/>
    <property type="project" value="InterPro"/>
</dbReference>
<evidence type="ECO:0000256" key="6">
    <source>
        <dbReference type="ARBA" id="ARBA00023310"/>
    </source>
</evidence>
<accession>A0A1J5U436</accession>
<dbReference type="Pfam" id="PF01991">
    <property type="entry name" value="vATP-synt_E"/>
    <property type="match status" value="1"/>
</dbReference>
<dbReference type="SUPFAM" id="SSF160527">
    <property type="entry name" value="V-type ATPase subunit E-like"/>
    <property type="match status" value="1"/>
</dbReference>
<dbReference type="GO" id="GO:0006754">
    <property type="term" value="P:ATP biosynthetic process"/>
    <property type="evidence" value="ECO:0007669"/>
    <property type="project" value="UniProtKB-KW"/>
</dbReference>
<keyword evidence="4" id="KW-0406">Ion transport</keyword>
<reference evidence="8 9" key="1">
    <citation type="submission" date="2016-08" db="EMBL/GenBank/DDBJ databases">
        <title>New Insights into Marine Group III Euryarchaeota, from dark to light.</title>
        <authorList>
            <person name="Haro-Moreno J.M."/>
            <person name="Rodriguez-Valera F."/>
            <person name="Lopez-Garcia P."/>
            <person name="Moreira D."/>
            <person name="Martin-Cuadrado A.B."/>
        </authorList>
    </citation>
    <scope>NUCLEOTIDE SEQUENCE [LARGE SCALE GENOMIC DNA]</scope>
    <source>
        <strain evidence="8">CG-Bathy1</strain>
    </source>
</reference>
<keyword evidence="2" id="KW-0813">Transport</keyword>
<gene>
    <name evidence="8" type="ORF">BEU04_04445</name>
</gene>
<proteinExistence type="inferred from homology"/>
<sequence>MSLEAILSNVEKTGNDQSESIQEATKKEIAEKLSETKKIGKEIEKEGKEASSKIVEQMERQQIPAAELEVRRRQLDIQRQILEETHREVIEKLNDIDESMIKKIYVKLLMKAPQEGVLRCREIDSKMMNELTSDSECWLIDTKQTFDGPGFIVEGDDFRVDYRFETLVGDMWQDKLSEVNGVLFENE</sequence>
<evidence type="ECO:0000256" key="7">
    <source>
        <dbReference type="SAM" id="MobiDB-lite"/>
    </source>
</evidence>
<dbReference type="InterPro" id="IPR002842">
    <property type="entry name" value="ATPase_V1_Esu"/>
</dbReference>
<dbReference type="GO" id="GO:0033178">
    <property type="term" value="C:proton-transporting two-sector ATPase complex, catalytic domain"/>
    <property type="evidence" value="ECO:0007669"/>
    <property type="project" value="InterPro"/>
</dbReference>
<dbReference type="Gene3D" id="3.30.2320.30">
    <property type="entry name" value="ATP synthase, E subunit, C-terminal"/>
    <property type="match status" value="1"/>
</dbReference>
<evidence type="ECO:0000256" key="3">
    <source>
        <dbReference type="ARBA" id="ARBA00022781"/>
    </source>
</evidence>
<feature type="region of interest" description="Disordered" evidence="7">
    <location>
        <begin position="1"/>
        <end position="23"/>
    </location>
</feature>
<keyword evidence="3" id="KW-0375">Hydrogen ion transport</keyword>
<dbReference type="Proteomes" id="UP000183815">
    <property type="component" value="Unassembled WGS sequence"/>
</dbReference>
<organism evidence="8 9">
    <name type="scientific">Marine Group III euryarchaeote CG-Bathy1</name>
    <dbReference type="NCBI Taxonomy" id="1889001"/>
    <lineage>
        <taxon>Archaea</taxon>
        <taxon>Methanobacteriati</taxon>
        <taxon>Thermoplasmatota</taxon>
        <taxon>Thermoplasmata</taxon>
        <taxon>Candidatus Thermoprofundales</taxon>
    </lineage>
</organism>
<evidence type="ECO:0000313" key="8">
    <source>
        <dbReference type="EMBL" id="OIR19062.1"/>
    </source>
</evidence>
<dbReference type="InterPro" id="IPR038495">
    <property type="entry name" value="ATPase_E_C"/>
</dbReference>
<feature type="compositionally biased region" description="Polar residues" evidence="7">
    <location>
        <begin position="10"/>
        <end position="23"/>
    </location>
</feature>
<protein>
    <recommendedName>
        <fullName evidence="10">V-type proton ATPase subunit E</fullName>
    </recommendedName>
</protein>
<keyword evidence="6" id="KW-0066">ATP synthesis</keyword>
<name>A0A1J5U436_9ARCH</name>
<keyword evidence="5" id="KW-0472">Membrane</keyword>
<evidence type="ECO:0000256" key="4">
    <source>
        <dbReference type="ARBA" id="ARBA00023065"/>
    </source>
</evidence>
<dbReference type="AlphaFoldDB" id="A0A1J5U436"/>